<proteinExistence type="predicted"/>
<evidence type="ECO:0000313" key="1">
    <source>
        <dbReference type="EMBL" id="PFJ25973.1"/>
    </source>
</evidence>
<reference evidence="1 2" key="1">
    <citation type="submission" date="2017-09" db="EMBL/GenBank/DDBJ databases">
        <title>Large-scale bioinformatics analysis of Bacillus genomes uncovers conserved roles of natural products in bacterial physiology.</title>
        <authorList>
            <consortium name="Agbiome Team Llc"/>
            <person name="Bleich R.M."/>
            <person name="Grubbs K.J."/>
            <person name="Santa Maria K.C."/>
            <person name="Allen S.E."/>
            <person name="Farag S."/>
            <person name="Shank E.A."/>
            <person name="Bowers A."/>
        </authorList>
    </citation>
    <scope>NUCLEOTIDE SEQUENCE [LARGE SCALE GENOMIC DNA]</scope>
    <source>
        <strain evidence="1 2">AFS085496</strain>
    </source>
</reference>
<dbReference type="EMBL" id="NUVX01000103">
    <property type="protein sequence ID" value="PFJ25973.1"/>
    <property type="molecule type" value="Genomic_DNA"/>
</dbReference>
<gene>
    <name evidence="1" type="ORF">COJ15_35225</name>
</gene>
<sequence length="60" mass="7208">MEKEKMVEEINKFLLSKGKEISDELLDMWYVLIKNNFATKQEFKEFLLAEFEQYANGDLK</sequence>
<evidence type="ECO:0000313" key="2">
    <source>
        <dbReference type="Proteomes" id="UP000224003"/>
    </source>
</evidence>
<organism evidence="1 2">
    <name type="scientific">Bacillus thuringiensis</name>
    <dbReference type="NCBI Taxonomy" id="1428"/>
    <lineage>
        <taxon>Bacteria</taxon>
        <taxon>Bacillati</taxon>
        <taxon>Bacillota</taxon>
        <taxon>Bacilli</taxon>
        <taxon>Bacillales</taxon>
        <taxon>Bacillaceae</taxon>
        <taxon>Bacillus</taxon>
        <taxon>Bacillus cereus group</taxon>
    </lineage>
</organism>
<accession>A0A9X6ZPS3</accession>
<comment type="caution">
    <text evidence="1">The sequence shown here is derived from an EMBL/GenBank/DDBJ whole genome shotgun (WGS) entry which is preliminary data.</text>
</comment>
<dbReference type="AlphaFoldDB" id="A0A9X6ZPS3"/>
<dbReference type="Proteomes" id="UP000224003">
    <property type="component" value="Unassembled WGS sequence"/>
</dbReference>
<dbReference type="RefSeq" id="WP_098517871.1">
    <property type="nucleotide sequence ID" value="NZ_NUVX01000103.1"/>
</dbReference>
<name>A0A9X6ZPS3_BACTU</name>
<protein>
    <submittedName>
        <fullName evidence="1">Uncharacterized protein</fullName>
    </submittedName>
</protein>